<protein>
    <submittedName>
        <fullName evidence="1">Uncharacterized protein</fullName>
    </submittedName>
</protein>
<gene>
    <name evidence="1" type="ORF">C7212DRAFT_349067</name>
</gene>
<proteinExistence type="predicted"/>
<accession>A0A317SIT9</accession>
<dbReference type="EMBL" id="PYWC01000081">
    <property type="protein sequence ID" value="PWW73356.1"/>
    <property type="molecule type" value="Genomic_DNA"/>
</dbReference>
<reference evidence="1 2" key="1">
    <citation type="submission" date="2018-03" db="EMBL/GenBank/DDBJ databases">
        <title>Genomes of Pezizomycetes fungi and the evolution of truffles.</title>
        <authorList>
            <person name="Murat C."/>
            <person name="Payen T."/>
            <person name="Noel B."/>
            <person name="Kuo A."/>
            <person name="Martin F.M."/>
        </authorList>
    </citation>
    <scope>NUCLEOTIDE SEQUENCE [LARGE SCALE GENOMIC DNA]</scope>
    <source>
        <strain evidence="1">091103-1</strain>
    </source>
</reference>
<evidence type="ECO:0000313" key="2">
    <source>
        <dbReference type="Proteomes" id="UP000246991"/>
    </source>
</evidence>
<dbReference type="Proteomes" id="UP000246991">
    <property type="component" value="Unassembled WGS sequence"/>
</dbReference>
<comment type="caution">
    <text evidence="1">The sequence shown here is derived from an EMBL/GenBank/DDBJ whole genome shotgun (WGS) entry which is preliminary data.</text>
</comment>
<organism evidence="1 2">
    <name type="scientific">Tuber magnatum</name>
    <name type="common">white Piedmont truffle</name>
    <dbReference type="NCBI Taxonomy" id="42249"/>
    <lineage>
        <taxon>Eukaryota</taxon>
        <taxon>Fungi</taxon>
        <taxon>Dikarya</taxon>
        <taxon>Ascomycota</taxon>
        <taxon>Pezizomycotina</taxon>
        <taxon>Pezizomycetes</taxon>
        <taxon>Pezizales</taxon>
        <taxon>Tuberaceae</taxon>
        <taxon>Tuber</taxon>
    </lineage>
</organism>
<name>A0A317SIT9_9PEZI</name>
<sequence length="213" mass="24448">MNIWICKSAIQNTCNLSFPPTNAWFTLLMQRCFELSLVVTGNHPVLRESLPSARFSTQSVAESFSHRCEKHKAQNVHTDSERWLKVILLRRPIRKQFFGMYLERPARFPSVGPFISERQSKMELSDKALTHCAQLAPIRTRLKLTNAPNRRCQTVPAGNATPVRIAIDTSGANYTIGEWQERHARCSDTPTIAYAWLPALQITRCRRSNYPYE</sequence>
<dbReference type="AlphaFoldDB" id="A0A317SIT9"/>
<keyword evidence="2" id="KW-1185">Reference proteome</keyword>
<evidence type="ECO:0000313" key="1">
    <source>
        <dbReference type="EMBL" id="PWW73356.1"/>
    </source>
</evidence>